<keyword evidence="5" id="KW-0433">Leucine-rich repeat</keyword>
<comment type="subcellular location">
    <subcellularLocation>
        <location evidence="2">Cytoplasm</location>
    </subcellularLocation>
</comment>
<dbReference type="InterPro" id="IPR044974">
    <property type="entry name" value="Disease_R_plants"/>
</dbReference>
<dbReference type="Pfam" id="PF23598">
    <property type="entry name" value="LRR_14"/>
    <property type="match status" value="1"/>
</dbReference>
<evidence type="ECO:0000256" key="6">
    <source>
        <dbReference type="ARBA" id="ARBA00022667"/>
    </source>
</evidence>
<dbReference type="InterPro" id="IPR042197">
    <property type="entry name" value="Apaf_helical"/>
</dbReference>
<dbReference type="EMBL" id="OX459122">
    <property type="protein sequence ID" value="CAI9105464.1"/>
    <property type="molecule type" value="Genomic_DNA"/>
</dbReference>
<evidence type="ECO:0000256" key="7">
    <source>
        <dbReference type="ARBA" id="ARBA00022737"/>
    </source>
</evidence>
<dbReference type="GO" id="GO:0005524">
    <property type="term" value="F:ATP binding"/>
    <property type="evidence" value="ECO:0007669"/>
    <property type="project" value="UniProtKB-KW"/>
</dbReference>
<feature type="domain" description="Disease resistance R13L4/SHOC-2-like LRR" evidence="13">
    <location>
        <begin position="897"/>
        <end position="1073"/>
    </location>
</feature>
<keyword evidence="9" id="KW-0611">Plant defense</keyword>
<dbReference type="Proteomes" id="UP001161247">
    <property type="component" value="Chromosome 5"/>
</dbReference>
<evidence type="ECO:0000256" key="4">
    <source>
        <dbReference type="ARBA" id="ARBA00022490"/>
    </source>
</evidence>
<evidence type="ECO:0000256" key="2">
    <source>
        <dbReference type="ARBA" id="ARBA00004496"/>
    </source>
</evidence>
<keyword evidence="15" id="KW-1185">Reference proteome</keyword>
<dbReference type="Gene3D" id="1.10.8.430">
    <property type="entry name" value="Helical domain of apoptotic protease-activating factors"/>
    <property type="match status" value="1"/>
</dbReference>
<keyword evidence="4" id="KW-0963">Cytoplasm</keyword>
<dbReference type="InterPro" id="IPR058922">
    <property type="entry name" value="WHD_DRP"/>
</dbReference>
<dbReference type="PANTHER" id="PTHR23155">
    <property type="entry name" value="DISEASE RESISTANCE PROTEIN RP"/>
    <property type="match status" value="1"/>
</dbReference>
<dbReference type="Gene3D" id="3.40.50.300">
    <property type="entry name" value="P-loop containing nucleotide triphosphate hydrolases"/>
    <property type="match status" value="1"/>
</dbReference>
<dbReference type="GO" id="GO:0009626">
    <property type="term" value="P:plant-type hypersensitive response"/>
    <property type="evidence" value="ECO:0007669"/>
    <property type="project" value="UniProtKB-KW"/>
</dbReference>
<comment type="similarity">
    <text evidence="3">Belongs to the disease resistance NB-LRR family.</text>
</comment>
<dbReference type="AlphaFoldDB" id="A0AAV1DC60"/>
<evidence type="ECO:0000313" key="14">
    <source>
        <dbReference type="EMBL" id="CAI9105464.1"/>
    </source>
</evidence>
<accession>A0AAV1DC60</accession>
<dbReference type="FunFam" id="1.10.10.10:FF:000322">
    <property type="entry name" value="Probable disease resistance protein At1g63360"/>
    <property type="match status" value="1"/>
</dbReference>
<dbReference type="InterPro" id="IPR027417">
    <property type="entry name" value="P-loop_NTPase"/>
</dbReference>
<evidence type="ECO:0000256" key="3">
    <source>
        <dbReference type="ARBA" id="ARBA00008894"/>
    </source>
</evidence>
<evidence type="ECO:0000256" key="8">
    <source>
        <dbReference type="ARBA" id="ARBA00022741"/>
    </source>
</evidence>
<reference evidence="14" key="1">
    <citation type="submission" date="2023-03" db="EMBL/GenBank/DDBJ databases">
        <authorList>
            <person name="Julca I."/>
        </authorList>
    </citation>
    <scope>NUCLEOTIDE SEQUENCE</scope>
</reference>
<dbReference type="Pfam" id="PF23559">
    <property type="entry name" value="WHD_DRP"/>
    <property type="match status" value="1"/>
</dbReference>
<dbReference type="InterPro" id="IPR032675">
    <property type="entry name" value="LRR_dom_sf"/>
</dbReference>
<dbReference type="GO" id="GO:0051607">
    <property type="term" value="P:defense response to virus"/>
    <property type="evidence" value="ECO:0007669"/>
    <property type="project" value="UniProtKB-ARBA"/>
</dbReference>
<keyword evidence="6" id="KW-0381">Hypersensitive response</keyword>
<keyword evidence="10" id="KW-0067">ATP-binding</keyword>
<evidence type="ECO:0000256" key="9">
    <source>
        <dbReference type="ARBA" id="ARBA00022821"/>
    </source>
</evidence>
<dbReference type="FunFam" id="3.40.50.300:FF:001091">
    <property type="entry name" value="Probable disease resistance protein At1g61300"/>
    <property type="match status" value="1"/>
</dbReference>
<sequence>MASTPFAASIVSVLRDLELMQLRYFDIYRPYPWNYNPLRYLRCELKTLNAFVVLCAIKVVKQDANLASLLLRIEDTVTKYADLIHRLCLGRPNDLYHDTALQFLNDIKLLKNEMGEWYASVKDSLLQRLSISVQLITTDNISTILNSNLEILEIVYIRDVKEALIEQMRFLQTLICFVKKPGNDLLVHVTLVAIAIHLIVVNPRALDDLAFLDELARERLEPFFSSATPVDSKVCEMYTQALTNSKPSARELLATTHGLDMKDSFMTMKNFLDSLISSLWEMLGKKPCVIFTKDPVREFYEGLRSLRNILRQRDQPNNFEAEIKAMVCDAGVLFCLLYQKTTEERLARLQDLLEAINNFRAKVGERDHQLPLLSNSPKTTSHLGFVDLVLEKLMDLPTASSQFFQTIHEELVSIRSYLGDIVKLRCQKKELQALWDRAFDMVYRVDDLIDHLLVGDHPDSFPKSVDSIINEVRNIELEIKIKRLNFEGKLQDFDGQRATTRSHKPLPSKTTISTEGNEVVGFVEDATSIMDQLLGGSARVRIIAIVGMPGLGKTTLATKIFHDISVSYYFHVRAWCVVSQAMNKKKLLFEILNQIDPCNGWSVLDEQDLEETLWKRLKGKKYLILLDDVWDSEAWSSLKGSFPDDNVGSRILLTSRHHDVAPSEMMIHEKPHFLQPLNKMESFELLQKRLVPGNDGWTPVLTDLAMQIAAYCKGLPLTIVLVAGLMATREAEYWEKIRDDLNSGATSVTEHCKNTLELSYEYLPDHLRPCLLYFGSFSEDEEVLSQRLLYLWIAEGFIRKTDGKRPLDIAEDYLNGLVERSLITVARKRWDDGVKACRMHDLLRDFCFQKAREEHFLHVLKGYDELLAFNEPCNLQRLCIHSEPQHFKDSKLFCPRARSLLFKSEKFQRMSLRIYGFKLLRVLDLEKIVLEHGFPKEIELLVLLAFLSIQCNIDFIPSSIAKLSNLETFIFFNSHLTNPIFFPKTLWNLQKLKYVHMTSYGGVLPSEDLDSSTVLYELDRFYGAVFPDSGSMQMLIRKFPNIRWLKCQVFQDVDDPKVLGNISFHFLSQLEKLHLSTRSRSHPTTFELSLPTHLKKLKLWNFALTRRNFSSIGKLPNLQFLKLTNIDFEGDTFDMGEGEFPKLKSLKFYWPVNLVSWSACDDQFNCLQELILYGCEKLEEMPSSLESITTLEMIKVYVYGSPNVVQMVRRIKDELAGWGNSNLKLIIEQDGIASSQPVRGIPWSCLLP</sequence>
<dbReference type="GO" id="GO:0043531">
    <property type="term" value="F:ADP binding"/>
    <property type="evidence" value="ECO:0007669"/>
    <property type="project" value="InterPro"/>
</dbReference>
<evidence type="ECO:0000313" key="15">
    <source>
        <dbReference type="Proteomes" id="UP001161247"/>
    </source>
</evidence>
<evidence type="ECO:0000259" key="12">
    <source>
        <dbReference type="Pfam" id="PF23559"/>
    </source>
</evidence>
<name>A0AAV1DC60_OLDCO</name>
<evidence type="ECO:0000256" key="5">
    <source>
        <dbReference type="ARBA" id="ARBA00022614"/>
    </source>
</evidence>
<dbReference type="InterPro" id="IPR036388">
    <property type="entry name" value="WH-like_DNA-bd_sf"/>
</dbReference>
<protein>
    <submittedName>
        <fullName evidence="14">OLC1v1004392C1</fullName>
    </submittedName>
</protein>
<keyword evidence="7" id="KW-0677">Repeat</keyword>
<evidence type="ECO:0000256" key="10">
    <source>
        <dbReference type="ARBA" id="ARBA00022840"/>
    </source>
</evidence>
<evidence type="ECO:0000259" key="13">
    <source>
        <dbReference type="Pfam" id="PF23598"/>
    </source>
</evidence>
<proteinExistence type="inferred from homology"/>
<keyword evidence="8" id="KW-0547">Nucleotide-binding</keyword>
<feature type="domain" description="Disease resistance protein winged helix" evidence="12">
    <location>
        <begin position="777"/>
        <end position="846"/>
    </location>
</feature>
<dbReference type="Pfam" id="PF00931">
    <property type="entry name" value="NB-ARC"/>
    <property type="match status" value="1"/>
</dbReference>
<dbReference type="SUPFAM" id="SSF52058">
    <property type="entry name" value="L domain-like"/>
    <property type="match status" value="1"/>
</dbReference>
<dbReference type="SUPFAM" id="SSF52540">
    <property type="entry name" value="P-loop containing nucleoside triphosphate hydrolases"/>
    <property type="match status" value="1"/>
</dbReference>
<dbReference type="Gene3D" id="3.80.10.10">
    <property type="entry name" value="Ribonuclease Inhibitor"/>
    <property type="match status" value="1"/>
</dbReference>
<gene>
    <name evidence="14" type="ORF">OLC1_LOCUS14154</name>
</gene>
<dbReference type="GO" id="GO:0005737">
    <property type="term" value="C:cytoplasm"/>
    <property type="evidence" value="ECO:0007669"/>
    <property type="project" value="UniProtKB-SubCell"/>
</dbReference>
<comment type="function">
    <text evidence="1">Confers resistance to late blight (Phytophthora infestans) races carrying the avirulence gene Avr1. Resistance proteins guard the plant against pathogens that contain an appropriate avirulence protein via an indirect interaction with this avirulence protein. That triggers a defense system including the hypersensitive response, which restricts the pathogen growth.</text>
</comment>
<dbReference type="Gene3D" id="1.10.10.10">
    <property type="entry name" value="Winged helix-like DNA-binding domain superfamily/Winged helix DNA-binding domain"/>
    <property type="match status" value="1"/>
</dbReference>
<dbReference type="PRINTS" id="PR00364">
    <property type="entry name" value="DISEASERSIST"/>
</dbReference>
<dbReference type="InterPro" id="IPR055414">
    <property type="entry name" value="LRR_R13L4/SHOC2-like"/>
</dbReference>
<dbReference type="PANTHER" id="PTHR23155:SF1152">
    <property type="entry name" value="AAA+ ATPASE DOMAIN-CONTAINING PROTEIN"/>
    <property type="match status" value="1"/>
</dbReference>
<organism evidence="14 15">
    <name type="scientific">Oldenlandia corymbosa var. corymbosa</name>
    <dbReference type="NCBI Taxonomy" id="529605"/>
    <lineage>
        <taxon>Eukaryota</taxon>
        <taxon>Viridiplantae</taxon>
        <taxon>Streptophyta</taxon>
        <taxon>Embryophyta</taxon>
        <taxon>Tracheophyta</taxon>
        <taxon>Spermatophyta</taxon>
        <taxon>Magnoliopsida</taxon>
        <taxon>eudicotyledons</taxon>
        <taxon>Gunneridae</taxon>
        <taxon>Pentapetalae</taxon>
        <taxon>asterids</taxon>
        <taxon>lamiids</taxon>
        <taxon>Gentianales</taxon>
        <taxon>Rubiaceae</taxon>
        <taxon>Rubioideae</taxon>
        <taxon>Spermacoceae</taxon>
        <taxon>Hedyotis-Oldenlandia complex</taxon>
        <taxon>Oldenlandia</taxon>
    </lineage>
</organism>
<feature type="domain" description="NB-ARC" evidence="11">
    <location>
        <begin position="528"/>
        <end position="693"/>
    </location>
</feature>
<evidence type="ECO:0000256" key="1">
    <source>
        <dbReference type="ARBA" id="ARBA00002074"/>
    </source>
</evidence>
<dbReference type="InterPro" id="IPR002182">
    <property type="entry name" value="NB-ARC"/>
</dbReference>
<evidence type="ECO:0000259" key="11">
    <source>
        <dbReference type="Pfam" id="PF00931"/>
    </source>
</evidence>